<proteinExistence type="predicted"/>
<reference evidence="1" key="1">
    <citation type="submission" date="2022-04" db="EMBL/GenBank/DDBJ databases">
        <title>Genome of the entomopathogenic fungus Entomophthora muscae.</title>
        <authorList>
            <person name="Elya C."/>
            <person name="Lovett B.R."/>
            <person name="Lee E."/>
            <person name="Macias A.M."/>
            <person name="Hajek A.E."/>
            <person name="De Bivort B.L."/>
            <person name="Kasson M.T."/>
            <person name="De Fine Licht H.H."/>
            <person name="Stajich J.E."/>
        </authorList>
    </citation>
    <scope>NUCLEOTIDE SEQUENCE</scope>
    <source>
        <strain evidence="1">Berkeley</strain>
    </source>
</reference>
<dbReference type="Proteomes" id="UP001165960">
    <property type="component" value="Unassembled WGS sequence"/>
</dbReference>
<name>A0ACC2TMG4_9FUNG</name>
<accession>A0ACC2TMG4</accession>
<sequence>MVRTYIGNSRALIIAAISCKDEMENQAIFTLAKEADPHGERTIGVLTKPDTIEPGCHDTWFQVLNNRRYKLKLGYFIIKNPSKVELDEKISFKQAREREASFFLHNSPWNVSNAATRDRMGVGKLSETLSLRLTELIEVSLPGMRAKVRELLDAVQKELEALPPPLSENSKIELLNRIHSYSDNIKQILEARAENKEVYQKIDNHFRNFNCEIAKKHPRLIIPDPENSSNYDGSMDDEMDDVPYIVYDTESNLEYGFTCAQIAEILERQKGRE</sequence>
<evidence type="ECO:0000313" key="2">
    <source>
        <dbReference type="Proteomes" id="UP001165960"/>
    </source>
</evidence>
<comment type="caution">
    <text evidence="1">The sequence shown here is derived from an EMBL/GenBank/DDBJ whole genome shotgun (WGS) entry which is preliminary data.</text>
</comment>
<evidence type="ECO:0000313" key="1">
    <source>
        <dbReference type="EMBL" id="KAJ9075536.1"/>
    </source>
</evidence>
<dbReference type="EMBL" id="QTSX02002436">
    <property type="protein sequence ID" value="KAJ9075536.1"/>
    <property type="molecule type" value="Genomic_DNA"/>
</dbReference>
<gene>
    <name evidence="1" type="ORF">DSO57_1035220</name>
</gene>
<keyword evidence="2" id="KW-1185">Reference proteome</keyword>
<protein>
    <submittedName>
        <fullName evidence="1">Uncharacterized protein</fullName>
    </submittedName>
</protein>
<organism evidence="1 2">
    <name type="scientific">Entomophthora muscae</name>
    <dbReference type="NCBI Taxonomy" id="34485"/>
    <lineage>
        <taxon>Eukaryota</taxon>
        <taxon>Fungi</taxon>
        <taxon>Fungi incertae sedis</taxon>
        <taxon>Zoopagomycota</taxon>
        <taxon>Entomophthoromycotina</taxon>
        <taxon>Entomophthoromycetes</taxon>
        <taxon>Entomophthorales</taxon>
        <taxon>Entomophthoraceae</taxon>
        <taxon>Entomophthora</taxon>
    </lineage>
</organism>